<evidence type="ECO:0000313" key="7">
    <source>
        <dbReference type="Proteomes" id="UP000240883"/>
    </source>
</evidence>
<keyword evidence="7" id="KW-1185">Reference proteome</keyword>
<dbReference type="OrthoDB" id="194468at2759"/>
<dbReference type="InterPro" id="IPR011059">
    <property type="entry name" value="Metal-dep_hydrolase_composite"/>
</dbReference>
<dbReference type="GO" id="GO:0019239">
    <property type="term" value="F:deaminase activity"/>
    <property type="evidence" value="ECO:0007669"/>
    <property type="project" value="TreeGrafter"/>
</dbReference>
<gene>
    <name evidence="6" type="ORF">BS50DRAFT_594650</name>
</gene>
<dbReference type="SUPFAM" id="SSF51338">
    <property type="entry name" value="Composite domain of metallo-dependent hydrolases"/>
    <property type="match status" value="2"/>
</dbReference>
<evidence type="ECO:0000256" key="3">
    <source>
        <dbReference type="ARBA" id="ARBA00022801"/>
    </source>
</evidence>
<dbReference type="GO" id="GO:0046872">
    <property type="term" value="F:metal ion binding"/>
    <property type="evidence" value="ECO:0007669"/>
    <property type="project" value="UniProtKB-KW"/>
</dbReference>
<dbReference type="InterPro" id="IPR032466">
    <property type="entry name" value="Metal_Hydrolase"/>
</dbReference>
<feature type="domain" description="Amidohydrolase-related" evidence="5">
    <location>
        <begin position="271"/>
        <end position="385"/>
    </location>
</feature>
<dbReference type="Gene3D" id="2.30.40.10">
    <property type="entry name" value="Urease, subunit C, domain 1"/>
    <property type="match status" value="1"/>
</dbReference>
<organism evidence="6 7">
    <name type="scientific">Corynespora cassiicola Philippines</name>
    <dbReference type="NCBI Taxonomy" id="1448308"/>
    <lineage>
        <taxon>Eukaryota</taxon>
        <taxon>Fungi</taxon>
        <taxon>Dikarya</taxon>
        <taxon>Ascomycota</taxon>
        <taxon>Pezizomycotina</taxon>
        <taxon>Dothideomycetes</taxon>
        <taxon>Pleosporomycetidae</taxon>
        <taxon>Pleosporales</taxon>
        <taxon>Corynesporascaceae</taxon>
        <taxon>Corynespora</taxon>
    </lineage>
</organism>
<dbReference type="InterPro" id="IPR006680">
    <property type="entry name" value="Amidohydro-rel"/>
</dbReference>
<dbReference type="Proteomes" id="UP000240883">
    <property type="component" value="Unassembled WGS sequence"/>
</dbReference>
<dbReference type="STRING" id="1448308.A0A2T2N2D1"/>
<reference evidence="6 7" key="1">
    <citation type="journal article" date="2018" name="Front. Microbiol.">
        <title>Genome-Wide Analysis of Corynespora cassiicola Leaf Fall Disease Putative Effectors.</title>
        <authorList>
            <person name="Lopez D."/>
            <person name="Ribeiro S."/>
            <person name="Label P."/>
            <person name="Fumanal B."/>
            <person name="Venisse J.S."/>
            <person name="Kohler A."/>
            <person name="de Oliveira R.R."/>
            <person name="Labutti K."/>
            <person name="Lipzen A."/>
            <person name="Lail K."/>
            <person name="Bauer D."/>
            <person name="Ohm R.A."/>
            <person name="Barry K.W."/>
            <person name="Spatafora J."/>
            <person name="Grigoriev I.V."/>
            <person name="Martin F.M."/>
            <person name="Pujade-Renaud V."/>
        </authorList>
    </citation>
    <scope>NUCLEOTIDE SEQUENCE [LARGE SCALE GENOMIC DNA]</scope>
    <source>
        <strain evidence="6 7">Philippines</strain>
    </source>
</reference>
<dbReference type="Pfam" id="PF01979">
    <property type="entry name" value="Amidohydro_1"/>
    <property type="match status" value="2"/>
</dbReference>
<evidence type="ECO:0000256" key="4">
    <source>
        <dbReference type="ARBA" id="ARBA00022833"/>
    </source>
</evidence>
<dbReference type="EMBL" id="KZ678156">
    <property type="protein sequence ID" value="PSN59406.1"/>
    <property type="molecule type" value="Genomic_DNA"/>
</dbReference>
<dbReference type="PANTHER" id="PTHR11271:SF37">
    <property type="entry name" value="FAMILY PROTEIN, PUTATIVE (AFU_ORTHOLOGUE AFUA_4G00460)-RELATED"/>
    <property type="match status" value="1"/>
</dbReference>
<evidence type="ECO:0000256" key="2">
    <source>
        <dbReference type="ARBA" id="ARBA00022723"/>
    </source>
</evidence>
<dbReference type="Gene3D" id="3.20.20.140">
    <property type="entry name" value="Metal-dependent hydrolases"/>
    <property type="match status" value="1"/>
</dbReference>
<evidence type="ECO:0000256" key="1">
    <source>
        <dbReference type="ARBA" id="ARBA00001947"/>
    </source>
</evidence>
<dbReference type="PANTHER" id="PTHR11271">
    <property type="entry name" value="GUANINE DEAMINASE"/>
    <property type="match status" value="1"/>
</dbReference>
<dbReference type="InterPro" id="IPR051607">
    <property type="entry name" value="Metallo-dep_hydrolases"/>
</dbReference>
<evidence type="ECO:0000259" key="5">
    <source>
        <dbReference type="Pfam" id="PF01979"/>
    </source>
</evidence>
<dbReference type="GO" id="GO:0005829">
    <property type="term" value="C:cytosol"/>
    <property type="evidence" value="ECO:0007669"/>
    <property type="project" value="TreeGrafter"/>
</dbReference>
<name>A0A2T2N2D1_CORCC</name>
<proteinExistence type="predicted"/>
<dbReference type="SUPFAM" id="SSF51556">
    <property type="entry name" value="Metallo-dependent hydrolases"/>
    <property type="match status" value="1"/>
</dbReference>
<accession>A0A2T2N2D1</accession>
<feature type="domain" description="Amidohydrolase-related" evidence="5">
    <location>
        <begin position="38"/>
        <end position="199"/>
    </location>
</feature>
<evidence type="ECO:0000313" key="6">
    <source>
        <dbReference type="EMBL" id="PSN59406.1"/>
    </source>
</evidence>
<keyword evidence="4" id="KW-0862">Zinc</keyword>
<comment type="cofactor">
    <cofactor evidence="1">
        <name>Zn(2+)</name>
        <dbReference type="ChEBI" id="CHEBI:29105"/>
    </cofactor>
</comment>
<keyword evidence="2" id="KW-0479">Metal-binding</keyword>
<dbReference type="AlphaFoldDB" id="A0A2T2N2D1"/>
<sequence>MRPLFLVEGNRVAAIWESNNVPSNLIGGFERISIQDKILSPGFIDSHMHVWQSVFRTIALNAHMGDYESLYGPLGQPQYHLEPNDIYYGTLESIYESFDSGTTTIVENPHHNWYEEISRAGWEASYHSGARVHWAWSIGLSSGIRPSYDLNAQVDAFRRLHAEKEWRDTPAELGLNFDNFTAGAPEVIKTVVDLAFEFNVSAVHANHIGYPFVLDNRPKSLLNAGLLNSTIPVGYGSSREHNQYIAIAPESEMQHGHDQSMSHLFLDQAALGVDNNMFFSTSMQQQARLWMQATRRRLFAEAHELNRVRNTTGFDVNQAYHLVTRSGGLALHRDDLGVIKVGALADLTVFDGDSANMLGWSDPIAAIIMHSQVGDVRHVLVNGEWRKYNGKLLDTPAGESWESVKKNFAKVAKRVHAIWADIPRPLLTGRVSGGGAEYIDLPKVNVTREQFAGT</sequence>
<keyword evidence="3" id="KW-0378">Hydrolase</keyword>
<protein>
    <recommendedName>
        <fullName evidence="5">Amidohydrolase-related domain-containing protein</fullName>
    </recommendedName>
</protein>